<dbReference type="Proteomes" id="UP000663825">
    <property type="component" value="Unassembled WGS sequence"/>
</dbReference>
<dbReference type="InterPro" id="IPR008978">
    <property type="entry name" value="HSP20-like_chaperone"/>
</dbReference>
<evidence type="ECO:0000256" key="5">
    <source>
        <dbReference type="ARBA" id="ARBA00022833"/>
    </source>
</evidence>
<dbReference type="PROSITE" id="PS01360">
    <property type="entry name" value="ZF_MYND_1"/>
    <property type="match status" value="1"/>
</dbReference>
<evidence type="ECO:0000256" key="2">
    <source>
        <dbReference type="ARBA" id="ARBA00012759"/>
    </source>
</evidence>
<dbReference type="GO" id="GO:0004843">
    <property type="term" value="F:cysteine-type deubiquitinase activity"/>
    <property type="evidence" value="ECO:0007669"/>
    <property type="project" value="UniProtKB-EC"/>
</dbReference>
<comment type="catalytic activity">
    <reaction evidence="1">
        <text>Thiol-dependent hydrolysis of ester, thioester, amide, peptide and isopeptide bonds formed by the C-terminal Gly of ubiquitin (a 76-residue protein attached to proteins as an intracellular targeting signal).</text>
        <dbReference type="EC" id="3.4.19.12"/>
    </reaction>
</comment>
<dbReference type="PROSITE" id="PS50235">
    <property type="entry name" value="USP_3"/>
    <property type="match status" value="1"/>
</dbReference>
<dbReference type="InterPro" id="IPR018200">
    <property type="entry name" value="USP_CS"/>
</dbReference>
<evidence type="ECO:0000256" key="3">
    <source>
        <dbReference type="ARBA" id="ARBA00022723"/>
    </source>
</evidence>
<dbReference type="GO" id="GO:0016579">
    <property type="term" value="P:protein deubiquitination"/>
    <property type="evidence" value="ECO:0007669"/>
    <property type="project" value="InterPro"/>
</dbReference>
<feature type="region of interest" description="Disordered" evidence="6">
    <location>
        <begin position="795"/>
        <end position="814"/>
    </location>
</feature>
<proteinExistence type="predicted"/>
<dbReference type="CDD" id="cd17039">
    <property type="entry name" value="Ubl_ubiquitin_like"/>
    <property type="match status" value="1"/>
</dbReference>
<evidence type="ECO:0000256" key="1">
    <source>
        <dbReference type="ARBA" id="ARBA00000707"/>
    </source>
</evidence>
<feature type="domain" description="USP" evidence="7">
    <location>
        <begin position="329"/>
        <end position="1086"/>
    </location>
</feature>
<dbReference type="PANTHER" id="PTHR21646">
    <property type="entry name" value="UBIQUITIN CARBOXYL-TERMINAL HYDROLASE"/>
    <property type="match status" value="1"/>
</dbReference>
<dbReference type="SUPFAM" id="SSF54001">
    <property type="entry name" value="Cysteine proteinases"/>
    <property type="match status" value="1"/>
</dbReference>
<dbReference type="PROSITE" id="PS00973">
    <property type="entry name" value="USP_2"/>
    <property type="match status" value="1"/>
</dbReference>
<evidence type="ECO:0000259" key="8">
    <source>
        <dbReference type="PROSITE" id="PS51203"/>
    </source>
</evidence>
<feature type="compositionally biased region" description="Acidic residues" evidence="6">
    <location>
        <begin position="731"/>
        <end position="746"/>
    </location>
</feature>
<evidence type="ECO:0000313" key="10">
    <source>
        <dbReference type="EMBL" id="CAF3272074.1"/>
    </source>
</evidence>
<keyword evidence="5" id="KW-0862">Zinc</keyword>
<evidence type="ECO:0000259" key="7">
    <source>
        <dbReference type="PROSITE" id="PS50235"/>
    </source>
</evidence>
<accession>A0A817N2F7</accession>
<evidence type="ECO:0000313" key="11">
    <source>
        <dbReference type="EMBL" id="CAF3513400.1"/>
    </source>
</evidence>
<dbReference type="InterPro" id="IPR002893">
    <property type="entry name" value="Znf_MYND"/>
</dbReference>
<dbReference type="EC" id="3.4.19.12" evidence="2"/>
<dbReference type="SUPFAM" id="SSF49764">
    <property type="entry name" value="HSP20-like chaperones"/>
    <property type="match status" value="2"/>
</dbReference>
<comment type="caution">
    <text evidence="9">The sequence shown here is derived from an EMBL/GenBank/DDBJ whole genome shotgun (WGS) entry which is preliminary data.</text>
</comment>
<reference evidence="9" key="1">
    <citation type="submission" date="2021-02" db="EMBL/GenBank/DDBJ databases">
        <authorList>
            <person name="Nowell W R."/>
        </authorList>
    </citation>
    <scope>NUCLEOTIDE SEQUENCE</scope>
</reference>
<evidence type="ECO:0000256" key="4">
    <source>
        <dbReference type="ARBA" id="ARBA00022771"/>
    </source>
</evidence>
<protein>
    <recommendedName>
        <fullName evidence="2">ubiquitinyl hydrolase 1</fullName>
        <ecNumber evidence="2">3.4.19.12</ecNumber>
    </recommendedName>
</protein>
<name>A0A817N2F7_9BILA</name>
<dbReference type="Gene3D" id="3.90.70.10">
    <property type="entry name" value="Cysteine proteinases"/>
    <property type="match status" value="2"/>
</dbReference>
<dbReference type="InterPro" id="IPR038765">
    <property type="entry name" value="Papain-like_cys_pep_sf"/>
</dbReference>
<gene>
    <name evidence="11" type="ORF">GRG538_LOCUS18323</name>
    <name evidence="10" type="ORF">LUA448_LOCUS6016</name>
    <name evidence="9" type="ORF">TIS948_LOCUS6176</name>
</gene>
<evidence type="ECO:0000256" key="6">
    <source>
        <dbReference type="SAM" id="MobiDB-lite"/>
    </source>
</evidence>
<feature type="region of interest" description="Disordered" evidence="6">
    <location>
        <begin position="723"/>
        <end position="746"/>
    </location>
</feature>
<organism evidence="9 12">
    <name type="scientific">Rotaria socialis</name>
    <dbReference type="NCBI Taxonomy" id="392032"/>
    <lineage>
        <taxon>Eukaryota</taxon>
        <taxon>Metazoa</taxon>
        <taxon>Spiralia</taxon>
        <taxon>Gnathifera</taxon>
        <taxon>Rotifera</taxon>
        <taxon>Eurotatoria</taxon>
        <taxon>Bdelloidea</taxon>
        <taxon>Philodinida</taxon>
        <taxon>Philodinidae</taxon>
        <taxon>Rotaria</taxon>
    </lineage>
</organism>
<dbReference type="Pfam" id="PF00443">
    <property type="entry name" value="UCH"/>
    <property type="match status" value="1"/>
</dbReference>
<feature type="domain" description="CS" evidence="8">
    <location>
        <begin position="9"/>
        <end position="102"/>
    </location>
</feature>
<dbReference type="CDD" id="cd06463">
    <property type="entry name" value="p23_like"/>
    <property type="match status" value="1"/>
</dbReference>
<dbReference type="InterPro" id="IPR001394">
    <property type="entry name" value="Peptidase_C19_UCH"/>
</dbReference>
<dbReference type="Proteomes" id="UP000663833">
    <property type="component" value="Unassembled WGS sequence"/>
</dbReference>
<dbReference type="EMBL" id="CAJNYT010002981">
    <property type="protein sequence ID" value="CAF3513400.1"/>
    <property type="molecule type" value="Genomic_DNA"/>
</dbReference>
<dbReference type="OrthoDB" id="265776at2759"/>
<dbReference type="PANTHER" id="PTHR21646:SF74">
    <property type="entry name" value="UBIQUITIN CARBOXYL-TERMINAL HYDROLASE 19"/>
    <property type="match status" value="1"/>
</dbReference>
<keyword evidence="4" id="KW-0863">Zinc-finger</keyword>
<dbReference type="EMBL" id="CAJNXB010000716">
    <property type="protein sequence ID" value="CAF3088273.1"/>
    <property type="molecule type" value="Genomic_DNA"/>
</dbReference>
<evidence type="ECO:0000313" key="9">
    <source>
        <dbReference type="EMBL" id="CAF3088273.1"/>
    </source>
</evidence>
<keyword evidence="3" id="KW-0479">Metal-binding</keyword>
<dbReference type="EMBL" id="CAJNYD010000549">
    <property type="protein sequence ID" value="CAF3272074.1"/>
    <property type="molecule type" value="Genomic_DNA"/>
</dbReference>
<dbReference type="InterPro" id="IPR050185">
    <property type="entry name" value="Ub_carboxyl-term_hydrolase"/>
</dbReference>
<dbReference type="Proteomes" id="UP000663872">
    <property type="component" value="Unassembled WGS sequence"/>
</dbReference>
<dbReference type="CDD" id="cd02674">
    <property type="entry name" value="Peptidase_C19R"/>
    <property type="match status" value="1"/>
</dbReference>
<feature type="domain" description="CS" evidence="8">
    <location>
        <begin position="140"/>
        <end position="241"/>
    </location>
</feature>
<sequence length="1108" mass="127681">MLPIISDEHPFNSYKFQDSNDFVIVNFYAKGAIEQKDFEVLTDIDSLEVSTPAGEKWSFQLYEHVYSDRTEMKIDINETRTQTTLEFRLYKQQIHTVWPQLYSLHTVPITPKKNDLNKDPNDRQINSNMEQEEEPIELSLKNIKTEFMETNFNTAVLSIYVKQVSRLQLQFNETNFTAIFKSDDEEFLQLHSIPAERLIKLFVRVKERIKPDECFSRNTAMVIEIKLVKENQNGIRWNQLGPNEYSDAQPITGSTLLSLANSGDLASTQAEKLLRKRVYTLNREPRLVFWSKLVHQPIEIHSSRSLLHLKDNISRPTMSLSLPPSIGYTGIYNPANSCFMNAAVQCLSNTRELRDYFLHSYHSLEINQVNPLGMKGAMAEEFGKIIQELWCGNYSYIIANQLRDYAAKRHQEFVGNGQHDAQELLTILLDAIHEDLNRVISKPLVPPIEDENRPDEVIADEYWRGYLSRNDSIIVQLFTGQFKSKTKCPQCHKESVTFDPFTSISVPLPKYVSVDTIVIFQNIEKPPTKYRVVMSSDGSIGDLKRRVSSKCGLPITKMLAYKMQNNHSIEFLKDTDQVPTNNYSWNSFDMTCITETLTSAECNDEKMISLTFYQRVFKAPDYISSCGYCQAPPKPDSSPVFCNHCYRVAYCDEDCLKFNENDHKDFCEFRASDNYETVGLPFIVSLPESKLTCKNVFEQININAKRSVEVDIEHSKSIRRSSVFNNGFSGNDDEDDDDDDDSFSDIENTDWTTIKSRLSTSDSWSIVRIGDYFVKKNTNKKSSKQKIDARENIVDDTSTNNNNNNEQEPMVTSHDNVSNTENFDMLDDICTPPQPLYRIMPQTTNDMKNNFQSIIEPGDDAEKILRSHTSFSIDWFTENKRESAFRVTSSMHRSGINGLVDDESVSNAFSRDQDVTLQQCLQLFIEPEVLGPDDKWYCPHCKEHIQAEKKMSVWRLPPILIIHLKRFKYSHCSSLGYMSSSREKIDTTIKFPIRDLNMAPYCSSISADNQQHEALSRFRYDLYGVINHCGSAWFGHYTSNARLLAFNDSAKTEIGWRLFNDQSVSSFANDKDLIRSDAYVLFYRHRNLPVQFTLQEQLQRALSESLAT</sequence>
<dbReference type="GO" id="GO:0008270">
    <property type="term" value="F:zinc ion binding"/>
    <property type="evidence" value="ECO:0007669"/>
    <property type="project" value="UniProtKB-KW"/>
</dbReference>
<dbReference type="InterPro" id="IPR028889">
    <property type="entry name" value="USP"/>
</dbReference>
<dbReference type="AlphaFoldDB" id="A0A817N2F7"/>
<evidence type="ECO:0000313" key="12">
    <source>
        <dbReference type="Proteomes" id="UP000663825"/>
    </source>
</evidence>
<dbReference type="PROSITE" id="PS00972">
    <property type="entry name" value="USP_1"/>
    <property type="match status" value="1"/>
</dbReference>
<dbReference type="SUPFAM" id="SSF144232">
    <property type="entry name" value="HIT/MYND zinc finger-like"/>
    <property type="match status" value="1"/>
</dbReference>
<dbReference type="Gene3D" id="2.60.40.790">
    <property type="match status" value="2"/>
</dbReference>
<dbReference type="Pfam" id="PF04969">
    <property type="entry name" value="CS"/>
    <property type="match status" value="1"/>
</dbReference>
<dbReference type="PROSITE" id="PS51203">
    <property type="entry name" value="CS"/>
    <property type="match status" value="2"/>
</dbReference>
<dbReference type="InterPro" id="IPR007052">
    <property type="entry name" value="CS_dom"/>
</dbReference>